<feature type="transmembrane region" description="Helical" evidence="5">
    <location>
        <begin position="15"/>
        <end position="34"/>
    </location>
</feature>
<comment type="subcellular location">
    <subcellularLocation>
        <location evidence="1">Membrane</location>
        <topology evidence="1">Multi-pass membrane protein</topology>
    </subcellularLocation>
</comment>
<keyword evidence="2 5" id="KW-0812">Transmembrane</keyword>
<evidence type="ECO:0000256" key="5">
    <source>
        <dbReference type="SAM" id="Phobius"/>
    </source>
</evidence>
<feature type="transmembrane region" description="Helical" evidence="5">
    <location>
        <begin position="67"/>
        <end position="85"/>
    </location>
</feature>
<feature type="transmembrane region" description="Helical" evidence="5">
    <location>
        <begin position="41"/>
        <end position="61"/>
    </location>
</feature>
<accession>A0A0G1C284</accession>
<dbReference type="GO" id="GO:0016020">
    <property type="term" value="C:membrane"/>
    <property type="evidence" value="ECO:0007669"/>
    <property type="project" value="UniProtKB-SubCell"/>
</dbReference>
<organism evidence="6 7">
    <name type="scientific">Candidatus Beckwithbacteria bacterium GW2011_GWA2_43_10</name>
    <dbReference type="NCBI Taxonomy" id="1618369"/>
    <lineage>
        <taxon>Bacteria</taxon>
        <taxon>Candidatus Beckwithiibacteriota</taxon>
    </lineage>
</organism>
<gene>
    <name evidence="6" type="ORF">UV54_C0028G0003</name>
</gene>
<comment type="caution">
    <text evidence="6">The sequence shown here is derived from an EMBL/GenBank/DDBJ whole genome shotgun (WGS) entry which is preliminary data.</text>
</comment>
<dbReference type="EMBL" id="LCEW01000028">
    <property type="protein sequence ID" value="KKS79775.1"/>
    <property type="molecule type" value="Genomic_DNA"/>
</dbReference>
<dbReference type="Pfam" id="PF09685">
    <property type="entry name" value="MamF_MmsF"/>
    <property type="match status" value="1"/>
</dbReference>
<name>A0A0G1C284_9BACT</name>
<protein>
    <recommendedName>
        <fullName evidence="8">DUF4870 domain-containing protein</fullName>
    </recommendedName>
</protein>
<dbReference type="AlphaFoldDB" id="A0A0G1C284"/>
<keyword evidence="3 5" id="KW-1133">Transmembrane helix</keyword>
<keyword evidence="4 5" id="KW-0472">Membrane</keyword>
<sequence length="110" mass="12465">MVTVKKVAFGLEEKVACALTYVLGWVTGLVFLLMEKENQKVRFHAMQSLMFFAAMTIISFVPVIGWLLSPLVMIISFIVWLMSIYKAYNGEEFELPVAGKLAKKQLAKMK</sequence>
<proteinExistence type="predicted"/>
<evidence type="ECO:0000313" key="7">
    <source>
        <dbReference type="Proteomes" id="UP000034213"/>
    </source>
</evidence>
<evidence type="ECO:0000256" key="2">
    <source>
        <dbReference type="ARBA" id="ARBA00022692"/>
    </source>
</evidence>
<dbReference type="InterPro" id="IPR019109">
    <property type="entry name" value="MamF_MmsF"/>
</dbReference>
<dbReference type="STRING" id="1618369.UV54_C0028G0003"/>
<evidence type="ECO:0000256" key="3">
    <source>
        <dbReference type="ARBA" id="ARBA00022989"/>
    </source>
</evidence>
<reference evidence="6 7" key="1">
    <citation type="journal article" date="2015" name="Nature">
        <title>rRNA introns, odd ribosomes, and small enigmatic genomes across a large radiation of phyla.</title>
        <authorList>
            <person name="Brown C.T."/>
            <person name="Hug L.A."/>
            <person name="Thomas B.C."/>
            <person name="Sharon I."/>
            <person name="Castelle C.J."/>
            <person name="Singh A."/>
            <person name="Wilkins M.J."/>
            <person name="Williams K.H."/>
            <person name="Banfield J.F."/>
        </authorList>
    </citation>
    <scope>NUCLEOTIDE SEQUENCE [LARGE SCALE GENOMIC DNA]</scope>
</reference>
<evidence type="ECO:0000256" key="1">
    <source>
        <dbReference type="ARBA" id="ARBA00004141"/>
    </source>
</evidence>
<dbReference type="Proteomes" id="UP000034213">
    <property type="component" value="Unassembled WGS sequence"/>
</dbReference>
<dbReference type="PANTHER" id="PTHR36460">
    <property type="entry name" value="UPF0132 DOMAIN PROTEIN (AFU_ORTHOLOGUE AFUA_3G10255)"/>
    <property type="match status" value="1"/>
</dbReference>
<dbReference type="PANTHER" id="PTHR36460:SF1">
    <property type="entry name" value="UPF0132 DOMAIN PROTEIN (AFU_ORTHOLOGUE AFUA_3G10255)"/>
    <property type="match status" value="1"/>
</dbReference>
<evidence type="ECO:0000313" key="6">
    <source>
        <dbReference type="EMBL" id="KKS79775.1"/>
    </source>
</evidence>
<evidence type="ECO:0008006" key="8">
    <source>
        <dbReference type="Google" id="ProtNLM"/>
    </source>
</evidence>
<evidence type="ECO:0000256" key="4">
    <source>
        <dbReference type="ARBA" id="ARBA00023136"/>
    </source>
</evidence>